<reference evidence="2" key="1">
    <citation type="submission" date="2019-09" db="EMBL/GenBank/DDBJ databases">
        <title>Draft genome information of white flower Hibiscus syriacus.</title>
        <authorList>
            <person name="Kim Y.-M."/>
        </authorList>
    </citation>
    <scope>NUCLEOTIDE SEQUENCE [LARGE SCALE GENOMIC DNA]</scope>
    <source>
        <strain evidence="2">YM2019G1</strain>
    </source>
</reference>
<evidence type="ECO:0000256" key="1">
    <source>
        <dbReference type="ARBA" id="ARBA00022737"/>
    </source>
</evidence>
<dbReference type="InterPro" id="IPR011990">
    <property type="entry name" value="TPR-like_helical_dom_sf"/>
</dbReference>
<dbReference type="Gene3D" id="1.25.40.10">
    <property type="entry name" value="Tetratricopeptide repeat domain"/>
    <property type="match status" value="2"/>
</dbReference>
<dbReference type="PANTHER" id="PTHR47926:SF405">
    <property type="entry name" value="DYW DOMAIN-CONTAINING PROTEIN"/>
    <property type="match status" value="1"/>
</dbReference>
<dbReference type="GO" id="GO:0009451">
    <property type="term" value="P:RNA modification"/>
    <property type="evidence" value="ECO:0007669"/>
    <property type="project" value="InterPro"/>
</dbReference>
<dbReference type="PANTHER" id="PTHR47926">
    <property type="entry name" value="PENTATRICOPEPTIDE REPEAT-CONTAINING PROTEIN"/>
    <property type="match status" value="1"/>
</dbReference>
<dbReference type="AlphaFoldDB" id="A0A6A3AMA7"/>
<accession>A0A6A3AMA7</accession>
<dbReference type="InterPro" id="IPR046848">
    <property type="entry name" value="E_motif"/>
</dbReference>
<dbReference type="NCBIfam" id="TIGR00756">
    <property type="entry name" value="PPR"/>
    <property type="match status" value="1"/>
</dbReference>
<evidence type="ECO:0000313" key="3">
    <source>
        <dbReference type="Proteomes" id="UP000436088"/>
    </source>
</evidence>
<dbReference type="InterPro" id="IPR002885">
    <property type="entry name" value="PPR_rpt"/>
</dbReference>
<proteinExistence type="predicted"/>
<protein>
    <recommendedName>
        <fullName evidence="4">Pentatricopeptide repeat-containing protein</fullName>
    </recommendedName>
</protein>
<evidence type="ECO:0000313" key="2">
    <source>
        <dbReference type="EMBL" id="KAE8703972.1"/>
    </source>
</evidence>
<dbReference type="InterPro" id="IPR046960">
    <property type="entry name" value="PPR_At4g14850-like_plant"/>
</dbReference>
<gene>
    <name evidence="2" type="ORF">F3Y22_tig00110462pilonHSYRG00443</name>
</gene>
<keyword evidence="3" id="KW-1185">Reference proteome</keyword>
<comment type="caution">
    <text evidence="2">The sequence shown here is derived from an EMBL/GenBank/DDBJ whole genome shotgun (WGS) entry which is preliminary data.</text>
</comment>
<name>A0A6A3AMA7_HIBSY</name>
<dbReference type="Pfam" id="PF01535">
    <property type="entry name" value="PPR"/>
    <property type="match status" value="3"/>
</dbReference>
<organism evidence="2 3">
    <name type="scientific">Hibiscus syriacus</name>
    <name type="common">Rose of Sharon</name>
    <dbReference type="NCBI Taxonomy" id="106335"/>
    <lineage>
        <taxon>Eukaryota</taxon>
        <taxon>Viridiplantae</taxon>
        <taxon>Streptophyta</taxon>
        <taxon>Embryophyta</taxon>
        <taxon>Tracheophyta</taxon>
        <taxon>Spermatophyta</taxon>
        <taxon>Magnoliopsida</taxon>
        <taxon>eudicotyledons</taxon>
        <taxon>Gunneridae</taxon>
        <taxon>Pentapetalae</taxon>
        <taxon>rosids</taxon>
        <taxon>malvids</taxon>
        <taxon>Malvales</taxon>
        <taxon>Malvaceae</taxon>
        <taxon>Malvoideae</taxon>
        <taxon>Hibiscus</taxon>
    </lineage>
</organism>
<evidence type="ECO:0008006" key="4">
    <source>
        <dbReference type="Google" id="ProtNLM"/>
    </source>
</evidence>
<dbReference type="GO" id="GO:0003723">
    <property type="term" value="F:RNA binding"/>
    <property type="evidence" value="ECO:0007669"/>
    <property type="project" value="InterPro"/>
</dbReference>
<dbReference type="EMBL" id="VEPZ02000996">
    <property type="protein sequence ID" value="KAE8703972.1"/>
    <property type="molecule type" value="Genomic_DNA"/>
</dbReference>
<keyword evidence="1" id="KW-0677">Repeat</keyword>
<sequence length="276" mass="30187">MILEGTKPTAQLLPWPCGKMDEATVVFNKMPRKDHVCWTNMVTGFVQSRQASGAIDLYRKMQMAGNEGDDVVTLGKCLSKDVVAETSILAMYTKNGYLEYALRVFKKMPTMQYMGIKEALSLYSQITNTSLKPDHATFAALLLALSHSGLVNEGRLEEAYKLIGSTNKKSGAAVWVALLSGCCNHGKPSIGKMAAKVLELNPDDVGIHALVSNIFANGNMWDEVAAVRKLMKDAGKKNVPGYSVLDVNGKNHGFLMGDESHHEFEAIAFALDKLDR</sequence>
<dbReference type="Pfam" id="PF20431">
    <property type="entry name" value="E_motif"/>
    <property type="match status" value="1"/>
</dbReference>
<dbReference type="Proteomes" id="UP000436088">
    <property type="component" value="Unassembled WGS sequence"/>
</dbReference>